<dbReference type="EMBL" id="AMYD01001168">
    <property type="protein sequence ID" value="EQB54333.1"/>
    <property type="molecule type" value="Genomic_DNA"/>
</dbReference>
<protein>
    <submittedName>
        <fullName evidence="2">Uncharacterized protein</fullName>
    </submittedName>
</protein>
<name>T0KP49_COLGC</name>
<gene>
    <name evidence="2" type="ORF">CGLO_05852</name>
</gene>
<evidence type="ECO:0000313" key="2">
    <source>
        <dbReference type="EMBL" id="EQB54333.1"/>
    </source>
</evidence>
<comment type="caution">
    <text evidence="2">The sequence shown here is derived from an EMBL/GenBank/DDBJ whole genome shotgun (WGS) entry which is preliminary data.</text>
</comment>
<proteinExistence type="predicted"/>
<organism evidence="2 3">
    <name type="scientific">Colletotrichum gloeosporioides (strain Cg-14)</name>
    <name type="common">Anthracnose fungus</name>
    <name type="synonym">Glomerella cingulata</name>
    <dbReference type="NCBI Taxonomy" id="1237896"/>
    <lineage>
        <taxon>Eukaryota</taxon>
        <taxon>Fungi</taxon>
        <taxon>Dikarya</taxon>
        <taxon>Ascomycota</taxon>
        <taxon>Pezizomycotina</taxon>
        <taxon>Sordariomycetes</taxon>
        <taxon>Hypocreomycetidae</taxon>
        <taxon>Glomerellales</taxon>
        <taxon>Glomerellaceae</taxon>
        <taxon>Colletotrichum</taxon>
        <taxon>Colletotrichum gloeosporioides species complex</taxon>
    </lineage>
</organism>
<reference evidence="3" key="1">
    <citation type="journal article" date="2013" name="Mol. Plant Microbe Interact.">
        <title>Global aspects of pacC regulation of pathogenicity genes in Colletotrichum gloeosporioides as revealed by transcriptome analysis.</title>
        <authorList>
            <person name="Alkan N."/>
            <person name="Meng X."/>
            <person name="Friedlander G."/>
            <person name="Reuveni E."/>
            <person name="Sukno S."/>
            <person name="Sherman A."/>
            <person name="Thon M."/>
            <person name="Fluhr R."/>
            <person name="Prusky D."/>
        </authorList>
    </citation>
    <scope>NUCLEOTIDE SEQUENCE [LARGE SCALE GENOMIC DNA]</scope>
    <source>
        <strain evidence="3">Cg-14</strain>
    </source>
</reference>
<feature type="compositionally biased region" description="Polar residues" evidence="1">
    <location>
        <begin position="88"/>
        <end position="97"/>
    </location>
</feature>
<evidence type="ECO:0000313" key="3">
    <source>
        <dbReference type="Proteomes" id="UP000015530"/>
    </source>
</evidence>
<evidence type="ECO:0000256" key="1">
    <source>
        <dbReference type="SAM" id="MobiDB-lite"/>
    </source>
</evidence>
<dbReference type="Proteomes" id="UP000015530">
    <property type="component" value="Unassembled WGS sequence"/>
</dbReference>
<feature type="region of interest" description="Disordered" evidence="1">
    <location>
        <begin position="75"/>
        <end position="97"/>
    </location>
</feature>
<accession>T0KP49</accession>
<dbReference type="AlphaFoldDB" id="T0KP49"/>
<sequence>MYENLPQENSVGRCGRRLDRRSSSALCTYRTVPTNQERFPQPTCLLIGALGSSWPEENGTTAIPEAMRGTRIGLQSVDDPMGGPGNRLLQSDYLQLE</sequence>
<dbReference type="HOGENOM" id="CLU_2346544_0_0_1"/>